<evidence type="ECO:0000313" key="4">
    <source>
        <dbReference type="Proteomes" id="UP000294847"/>
    </source>
</evidence>
<dbReference type="Gene3D" id="1.25.40.10">
    <property type="entry name" value="Tetratricopeptide repeat domain"/>
    <property type="match status" value="1"/>
</dbReference>
<evidence type="ECO:0000256" key="1">
    <source>
        <dbReference type="SAM" id="SignalP"/>
    </source>
</evidence>
<dbReference type="InterPro" id="IPR053185">
    <property type="entry name" value="SET_domain_protein"/>
</dbReference>
<gene>
    <name evidence="3" type="ORF">PoMZ_05866</name>
</gene>
<dbReference type="PROSITE" id="PS50280">
    <property type="entry name" value="SET"/>
    <property type="match status" value="1"/>
</dbReference>
<dbReference type="AlphaFoldDB" id="A0A4P7NPS3"/>
<proteinExistence type="predicted"/>
<evidence type="ECO:0000313" key="3">
    <source>
        <dbReference type="EMBL" id="QBZ64172.1"/>
    </source>
</evidence>
<sequence>MHLLCQSRNGALSILLLLIHWTRAVKTALPSSSQCAWIPEGPLSLEWSSKNICPAIVDDVAASQSGIWEPWASPPLCVHPPASQSRKSKYCVYTHTSFAGSHGMSIITTPAIAATVAPLVHGIDPAWTSSKSKWLSRPEPRDPAPYGVVDIPRKGKGVVATADITKGELLFRERPVLVETMARPKYMGPNHQSKLLERAWARLPPSERDAFLGLSHHSGAHVLRGIMDSNTFGMTLNGVPHSGLFPRISRINHSCRPNVYVRYTRSTLELEVVAYRDISAGTELGVSYTPLNMLSRDRRQVLLGWGFNCTCQLCSAPSHILETSDANRQEVQLKLDELDEARQATPGGGRDTVERIMEETLALMDHEGMEAQRGDIYAIAAQVLLDMGDQDGAIYYGHMAVEALGEYAGMDSERTEEAVVFLDGLDEH</sequence>
<reference evidence="3 4" key="1">
    <citation type="journal article" date="2019" name="Mol. Biol. Evol.">
        <title>Blast fungal genomes show frequent chromosomal changes, gene gains and losses, and effector gene turnover.</title>
        <authorList>
            <person name="Gomez Luciano L.B."/>
            <person name="Jason Tsai I."/>
            <person name="Chuma I."/>
            <person name="Tosa Y."/>
            <person name="Chen Y.H."/>
            <person name="Li J.Y."/>
            <person name="Li M.Y."/>
            <person name="Jade Lu M.Y."/>
            <person name="Nakayashiki H."/>
            <person name="Li W.H."/>
        </authorList>
    </citation>
    <scope>NUCLEOTIDE SEQUENCE [LARGE SCALE GENOMIC DNA]</scope>
    <source>
        <strain evidence="3">MZ5-1-6</strain>
    </source>
</reference>
<feature type="domain" description="SET" evidence="2">
    <location>
        <begin position="144"/>
        <end position="289"/>
    </location>
</feature>
<dbReference type="PANTHER" id="PTHR47332">
    <property type="entry name" value="SET DOMAIN-CONTAINING PROTEIN 5"/>
    <property type="match status" value="1"/>
</dbReference>
<dbReference type="PANTHER" id="PTHR47332:SF4">
    <property type="entry name" value="SET DOMAIN-CONTAINING PROTEIN 5"/>
    <property type="match status" value="1"/>
</dbReference>
<protein>
    <recommendedName>
        <fullName evidence="2">SET domain-containing protein</fullName>
    </recommendedName>
</protein>
<evidence type="ECO:0000259" key="2">
    <source>
        <dbReference type="PROSITE" id="PS50280"/>
    </source>
</evidence>
<dbReference type="InterPro" id="IPR046341">
    <property type="entry name" value="SET_dom_sf"/>
</dbReference>
<dbReference type="Proteomes" id="UP000294847">
    <property type="component" value="Chromosome 6"/>
</dbReference>
<feature type="chain" id="PRO_5020925927" description="SET domain-containing protein" evidence="1">
    <location>
        <begin position="25"/>
        <end position="428"/>
    </location>
</feature>
<dbReference type="InterPro" id="IPR011990">
    <property type="entry name" value="TPR-like_helical_dom_sf"/>
</dbReference>
<dbReference type="InterPro" id="IPR001214">
    <property type="entry name" value="SET_dom"/>
</dbReference>
<dbReference type="Gene3D" id="2.170.270.10">
    <property type="entry name" value="SET domain"/>
    <property type="match status" value="1"/>
</dbReference>
<feature type="signal peptide" evidence="1">
    <location>
        <begin position="1"/>
        <end position="24"/>
    </location>
</feature>
<keyword evidence="1" id="KW-0732">Signal</keyword>
<dbReference type="CDD" id="cd20071">
    <property type="entry name" value="SET_SMYD"/>
    <property type="match status" value="1"/>
</dbReference>
<dbReference type="SUPFAM" id="SSF82199">
    <property type="entry name" value="SET domain"/>
    <property type="match status" value="1"/>
</dbReference>
<name>A0A4P7NPS3_PYROR</name>
<dbReference type="EMBL" id="CP034209">
    <property type="protein sequence ID" value="QBZ64172.1"/>
    <property type="molecule type" value="Genomic_DNA"/>
</dbReference>
<organism evidence="3 4">
    <name type="scientific">Pyricularia oryzae</name>
    <name type="common">Rice blast fungus</name>
    <name type="synonym">Magnaporthe oryzae</name>
    <dbReference type="NCBI Taxonomy" id="318829"/>
    <lineage>
        <taxon>Eukaryota</taxon>
        <taxon>Fungi</taxon>
        <taxon>Dikarya</taxon>
        <taxon>Ascomycota</taxon>
        <taxon>Pezizomycotina</taxon>
        <taxon>Sordariomycetes</taxon>
        <taxon>Sordariomycetidae</taxon>
        <taxon>Magnaporthales</taxon>
        <taxon>Pyriculariaceae</taxon>
        <taxon>Pyricularia</taxon>
    </lineage>
</organism>
<dbReference type="Pfam" id="PF00856">
    <property type="entry name" value="SET"/>
    <property type="match status" value="1"/>
</dbReference>
<accession>A0A4P7NPS3</accession>
<dbReference type="SMART" id="SM00317">
    <property type="entry name" value="SET"/>
    <property type="match status" value="1"/>
</dbReference>